<protein>
    <submittedName>
        <fullName evidence="2">MarR family transcriptional regulator</fullName>
    </submittedName>
</protein>
<reference evidence="2 3" key="1">
    <citation type="submission" date="2018-03" db="EMBL/GenBank/DDBJ databases">
        <title>Genomic Encyclopedia of Archaeal and Bacterial Type Strains, Phase II (KMG-II): from individual species to whole genera.</title>
        <authorList>
            <person name="Goeker M."/>
        </authorList>
    </citation>
    <scope>NUCLEOTIDE SEQUENCE [LARGE SCALE GENOMIC DNA]</scope>
    <source>
        <strain evidence="2 3">DSM 25328</strain>
    </source>
</reference>
<feature type="domain" description="HTH marR-type" evidence="1">
    <location>
        <begin position="10"/>
        <end position="143"/>
    </location>
</feature>
<dbReference type="GO" id="GO:0003700">
    <property type="term" value="F:DNA-binding transcription factor activity"/>
    <property type="evidence" value="ECO:0007669"/>
    <property type="project" value="InterPro"/>
</dbReference>
<dbReference type="AlphaFoldDB" id="A0A2T1AEJ0"/>
<dbReference type="PANTHER" id="PTHR33164:SF57">
    <property type="entry name" value="MARR-FAMILY TRANSCRIPTIONAL REGULATOR"/>
    <property type="match status" value="1"/>
</dbReference>
<dbReference type="EMBL" id="PVUF01000008">
    <property type="protein sequence ID" value="PRZ46957.1"/>
    <property type="molecule type" value="Genomic_DNA"/>
</dbReference>
<dbReference type="InterPro" id="IPR036390">
    <property type="entry name" value="WH_DNA-bd_sf"/>
</dbReference>
<dbReference type="InterPro" id="IPR036388">
    <property type="entry name" value="WH-like_DNA-bd_sf"/>
</dbReference>
<dbReference type="PANTHER" id="PTHR33164">
    <property type="entry name" value="TRANSCRIPTIONAL REGULATOR, MARR FAMILY"/>
    <property type="match status" value="1"/>
</dbReference>
<proteinExistence type="predicted"/>
<dbReference type="Proteomes" id="UP000237718">
    <property type="component" value="Unassembled WGS sequence"/>
</dbReference>
<name>A0A2T1AEJ0_TRISK</name>
<evidence type="ECO:0000313" key="2">
    <source>
        <dbReference type="EMBL" id="PRZ46957.1"/>
    </source>
</evidence>
<dbReference type="InterPro" id="IPR000835">
    <property type="entry name" value="HTH_MarR-typ"/>
</dbReference>
<dbReference type="PRINTS" id="PR00598">
    <property type="entry name" value="HTHMARR"/>
</dbReference>
<organism evidence="2 3">
    <name type="scientific">Tritonibacter scottomollicae</name>
    <name type="common">Epibacterium scottomollicae</name>
    <dbReference type="NCBI Taxonomy" id="483013"/>
    <lineage>
        <taxon>Bacteria</taxon>
        <taxon>Pseudomonadati</taxon>
        <taxon>Pseudomonadota</taxon>
        <taxon>Alphaproteobacteria</taxon>
        <taxon>Rhodobacterales</taxon>
        <taxon>Paracoccaceae</taxon>
        <taxon>Tritonibacter</taxon>
    </lineage>
</organism>
<dbReference type="SMART" id="SM00347">
    <property type="entry name" value="HTH_MARR"/>
    <property type="match status" value="1"/>
</dbReference>
<comment type="caution">
    <text evidence="2">The sequence shown here is derived from an EMBL/GenBank/DDBJ whole genome shotgun (WGS) entry which is preliminary data.</text>
</comment>
<dbReference type="Pfam" id="PF12802">
    <property type="entry name" value="MarR_2"/>
    <property type="match status" value="1"/>
</dbReference>
<gene>
    <name evidence="2" type="ORF">CLV89_108103</name>
</gene>
<dbReference type="RefSeq" id="WP_106164212.1">
    <property type="nucleotide sequence ID" value="NZ_PVUF01000008.1"/>
</dbReference>
<dbReference type="Gene3D" id="1.10.10.10">
    <property type="entry name" value="Winged helix-like DNA-binding domain superfamily/Winged helix DNA-binding domain"/>
    <property type="match status" value="1"/>
</dbReference>
<dbReference type="SUPFAM" id="SSF46785">
    <property type="entry name" value="Winged helix' DNA-binding domain"/>
    <property type="match status" value="1"/>
</dbReference>
<accession>A0A2T1AEJ0</accession>
<evidence type="ECO:0000259" key="1">
    <source>
        <dbReference type="PROSITE" id="PS50995"/>
    </source>
</evidence>
<dbReference type="GO" id="GO:0006950">
    <property type="term" value="P:response to stress"/>
    <property type="evidence" value="ECO:0007669"/>
    <property type="project" value="TreeGrafter"/>
</dbReference>
<dbReference type="PROSITE" id="PS50995">
    <property type="entry name" value="HTH_MARR_2"/>
    <property type="match status" value="1"/>
</dbReference>
<evidence type="ECO:0000313" key="3">
    <source>
        <dbReference type="Proteomes" id="UP000237718"/>
    </source>
</evidence>
<dbReference type="InterPro" id="IPR039422">
    <property type="entry name" value="MarR/SlyA-like"/>
</dbReference>
<sequence length="151" mass="17794">MDENDDFVVQDFLPYLLNRAAEDSSLAFQTLYKGRYGMLRTEWRVLFHLGMYHRMTARDISTRAKIHKTKISRAVAKLSARRWVIRNRDEADRRSEHLELTPAGRSVYEDLREQAKIYDRRLTQEFSAGDVALLRRMLRQLASMETSVDPD</sequence>
<dbReference type="OrthoDB" id="8906692at2"/>